<dbReference type="AlphaFoldDB" id="A0A8J2PCM1"/>
<protein>
    <submittedName>
        <fullName evidence="1">Uncharacterized protein</fullName>
    </submittedName>
</protein>
<organism evidence="1 2">
    <name type="scientific">Allacma fusca</name>
    <dbReference type="NCBI Taxonomy" id="39272"/>
    <lineage>
        <taxon>Eukaryota</taxon>
        <taxon>Metazoa</taxon>
        <taxon>Ecdysozoa</taxon>
        <taxon>Arthropoda</taxon>
        <taxon>Hexapoda</taxon>
        <taxon>Collembola</taxon>
        <taxon>Symphypleona</taxon>
        <taxon>Sminthuridae</taxon>
        <taxon>Allacma</taxon>
    </lineage>
</organism>
<comment type="caution">
    <text evidence="1">The sequence shown here is derived from an EMBL/GenBank/DDBJ whole genome shotgun (WGS) entry which is preliminary data.</text>
</comment>
<sequence>MQFREEEWSYYYSELLESEHFWIPGIGSIPKALGDTYFYSPRVLETLVSQCRSEGGFIPERFCAVPGKEVRELSVTFFPILSSGFFNVWKWPI</sequence>
<accession>A0A8J2PCM1</accession>
<evidence type="ECO:0000313" key="1">
    <source>
        <dbReference type="EMBL" id="CAG7816418.1"/>
    </source>
</evidence>
<name>A0A8J2PCM1_9HEXA</name>
<evidence type="ECO:0000313" key="2">
    <source>
        <dbReference type="Proteomes" id="UP000708208"/>
    </source>
</evidence>
<gene>
    <name evidence="1" type="ORF">AFUS01_LOCUS27041</name>
</gene>
<proteinExistence type="predicted"/>
<dbReference type="EMBL" id="CAJVCH010370009">
    <property type="protein sequence ID" value="CAG7816418.1"/>
    <property type="molecule type" value="Genomic_DNA"/>
</dbReference>
<dbReference type="Proteomes" id="UP000708208">
    <property type="component" value="Unassembled WGS sequence"/>
</dbReference>
<keyword evidence="2" id="KW-1185">Reference proteome</keyword>
<reference evidence="1" key="1">
    <citation type="submission" date="2021-06" db="EMBL/GenBank/DDBJ databases">
        <authorList>
            <person name="Hodson N. C."/>
            <person name="Mongue J. A."/>
            <person name="Jaron S. K."/>
        </authorList>
    </citation>
    <scope>NUCLEOTIDE SEQUENCE</scope>
</reference>